<evidence type="ECO:0000313" key="5">
    <source>
        <dbReference type="Proteomes" id="UP000754359"/>
    </source>
</evidence>
<feature type="region of interest" description="Disordered" evidence="1">
    <location>
        <begin position="680"/>
        <end position="705"/>
    </location>
</feature>
<dbReference type="EMBL" id="QFXU01000012">
    <property type="protein sequence ID" value="KAF4328937.1"/>
    <property type="molecule type" value="Genomic_DNA"/>
</dbReference>
<reference evidence="3 4" key="1">
    <citation type="submission" date="2017-11" db="EMBL/GenBank/DDBJ databases">
        <title>Plasmodium falciparum NF54 genome assembly.</title>
        <authorList>
            <person name="Bryant J.M."/>
            <person name="Baumgarten S."/>
            <person name="Scheidig-Benatar C."/>
            <person name="Scherf A."/>
        </authorList>
    </citation>
    <scope>NUCLEOTIDE SEQUENCE [LARGE SCALE GENOMIC DNA]</scope>
    <source>
        <strain evidence="3">NF54</strain>
    </source>
</reference>
<proteinExistence type="predicted"/>
<comment type="caution">
    <text evidence="3">The sequence shown here is derived from an EMBL/GenBank/DDBJ whole genome shotgun (WGS) entry which is preliminary data.</text>
</comment>
<evidence type="ECO:0000313" key="3">
    <source>
        <dbReference type="EMBL" id="PKC49910.1"/>
    </source>
</evidence>
<feature type="compositionally biased region" description="Low complexity" evidence="1">
    <location>
        <begin position="31"/>
        <end position="44"/>
    </location>
</feature>
<evidence type="ECO:0000256" key="1">
    <source>
        <dbReference type="SAM" id="MobiDB-lite"/>
    </source>
</evidence>
<evidence type="ECO:0000313" key="4">
    <source>
        <dbReference type="Proteomes" id="UP000232684"/>
    </source>
</evidence>
<sequence>MKDYNDNIHRPNPHNLYNNISLLCPPKMKGNSENLSTNNNPNLTGKNIKVSNRHDKMKDIHIHKLPDVENISSDMNPKSSKMFSFKNINHNKEENEIHLKDKYSFEKREDDMYNMSVSNMHKVPIHKQNIYSKNNYNTSVCLQQNKKETNNISYINNIHNTMCITNNKNDHSVEHKINIYNNKYNYNNTFLCNKKLCTQKIIQYIGKNQNTKHPLHSLYHTNVVGMNKFNSSNNLSDQINILNNNIQHINSTFNNLRQNNIYKNNDSIELFINNNLKSGDTNKYATFYKNVKISEKNNMYKQKEDKKQINNKNPYIFTCQKYFMRPSNVLHNIQNCGIHKKKKKKKKNHQIKHRSFHNIYKQINIINDQIDLINNKINKNSKDQNRAHILEISPLSLPSYIEYKNKNNNIFSSYFAHPNNKTHNFKKIKMIKKNISNPFNKEEPCGEKKNSPQVNDSKSFRYFDHSTCNNNYHNKEYMKKEQKSHLHSNHNINHEKGSDPSYNLNTKNTKNVTNTNDQTCIYEDHTFEKAVENNKVMYLKNKPIQSKLLKLNNQILNNTDQKKYEKCIDHGDTCNNKDEKNIKCTYKIDDILCSYNNGNNIKYEREVIKITNKYRNALEKWRYKFVHKNKTTKRNITSSNQKGKCNFNIFKINKHINKKKNKKIKKIESNKYGNMYNFVDKKVNNNQGNKKKNEKKNEKKNDKINDTINDKINHKINHKKNDKINHKKNDKINHKKNDKINHKKNDKINNKINHKKNMIPNQKPINNMIKYNIKNKKKIYNDTNDHADNRNIHSHIHKKVPNKKDNNINHMYYDNNNNINQPISYIHTAYDNVCHQINNDDHCIPLSCVIKNRKTRRSRKNKNLFNNKKNYTNEP</sequence>
<organism evidence="3 4">
    <name type="scientific">Plasmodium falciparum (isolate NF54)</name>
    <dbReference type="NCBI Taxonomy" id="5843"/>
    <lineage>
        <taxon>Eukaryota</taxon>
        <taxon>Sar</taxon>
        <taxon>Alveolata</taxon>
        <taxon>Apicomplexa</taxon>
        <taxon>Aconoidasida</taxon>
        <taxon>Haemosporida</taxon>
        <taxon>Plasmodiidae</taxon>
        <taxon>Plasmodium</taxon>
        <taxon>Plasmodium (Laverania)</taxon>
    </lineage>
</organism>
<dbReference type="AlphaFoldDB" id="A0A2I0C3A9"/>
<dbReference type="EMBL" id="NYMT01000001">
    <property type="protein sequence ID" value="PKC49910.1"/>
    <property type="molecule type" value="Genomic_DNA"/>
</dbReference>
<dbReference type="SMR" id="A0A2I0C3A9"/>
<gene>
    <name evidence="3" type="ORF">CK202_0650</name>
    <name evidence="2" type="ORF">CYL21_2081</name>
</gene>
<dbReference type="Proteomes" id="UP000232684">
    <property type="component" value="Unassembled WGS sequence"/>
</dbReference>
<feature type="region of interest" description="Disordered" evidence="1">
    <location>
        <begin position="481"/>
        <end position="510"/>
    </location>
</feature>
<evidence type="ECO:0000313" key="2">
    <source>
        <dbReference type="EMBL" id="KAF4328937.1"/>
    </source>
</evidence>
<dbReference type="Proteomes" id="UP000754359">
    <property type="component" value="Unassembled WGS sequence"/>
</dbReference>
<feature type="region of interest" description="Disordered" evidence="1">
    <location>
        <begin position="29"/>
        <end position="48"/>
    </location>
</feature>
<protein>
    <submittedName>
        <fullName evidence="3">Uncharacterized protein</fullName>
    </submittedName>
</protein>
<accession>A0A2I0C3A9</accession>
<dbReference type="VEuPathDB" id="PlasmoDB:PfNF54_140014500"/>
<name>A0A2I0C3A9_PLAFO</name>
<feature type="compositionally biased region" description="Basic and acidic residues" evidence="1">
    <location>
        <begin position="695"/>
        <end position="705"/>
    </location>
</feature>
<reference evidence="2 5" key="2">
    <citation type="submission" date="2018-05" db="EMBL/GenBank/DDBJ databases">
        <title>Genome assembly of Plasmodium falciparum NF54 DiCre.</title>
        <authorList>
            <person name="Baumgarten S."/>
            <person name="Treeck M."/>
            <person name="Scherf A."/>
        </authorList>
    </citation>
    <scope>NUCLEOTIDE SEQUENCE [LARGE SCALE GENOMIC DNA]</scope>
    <source>
        <strain evidence="2">NF54</strain>
    </source>
</reference>